<reference evidence="4" key="1">
    <citation type="submission" date="2014-05" db="EMBL/GenBank/DDBJ databases">
        <title>The genome and life-stage specific transcriptomes of Globodera pallida elucidate key aspects of plant parasitism by a cyst nematode.</title>
        <authorList>
            <person name="Cotton J.A."/>
            <person name="Lilley C.J."/>
            <person name="Jones L.M."/>
            <person name="Kikuchi T."/>
            <person name="Reid A.J."/>
            <person name="Thorpe P."/>
            <person name="Tsai I.J."/>
            <person name="Beasley H."/>
            <person name="Blok V."/>
            <person name="Cock P.J.A."/>
            <person name="Van den Akker S.E."/>
            <person name="Holroyd N."/>
            <person name="Hunt M."/>
            <person name="Mantelin S."/>
            <person name="Naghra H."/>
            <person name="Pain A."/>
            <person name="Palomares-Rius J.E."/>
            <person name="Zarowiecki M."/>
            <person name="Berriman M."/>
            <person name="Jones J.T."/>
            <person name="Urwin P.E."/>
        </authorList>
    </citation>
    <scope>NUCLEOTIDE SEQUENCE [LARGE SCALE GENOMIC DNA]</scope>
    <source>
        <strain evidence="4">Lindley</strain>
    </source>
</reference>
<accession>A0A183CKY0</accession>
<keyword evidence="3" id="KW-0472">Membrane</keyword>
<evidence type="ECO:0000256" key="1">
    <source>
        <dbReference type="ARBA" id="ARBA00022729"/>
    </source>
</evidence>
<feature type="region of interest" description="Disordered" evidence="2">
    <location>
        <begin position="1"/>
        <end position="90"/>
    </location>
</feature>
<feature type="transmembrane region" description="Helical" evidence="3">
    <location>
        <begin position="796"/>
        <end position="817"/>
    </location>
</feature>
<keyword evidence="4" id="KW-1185">Reference proteome</keyword>
<keyword evidence="1" id="KW-0732">Signal</keyword>
<proteinExistence type="predicted"/>
<evidence type="ECO:0000256" key="2">
    <source>
        <dbReference type="SAM" id="MobiDB-lite"/>
    </source>
</evidence>
<reference evidence="5" key="2">
    <citation type="submission" date="2016-06" db="UniProtKB">
        <authorList>
            <consortium name="WormBaseParasite"/>
        </authorList>
    </citation>
    <scope>IDENTIFICATION</scope>
</reference>
<feature type="transmembrane region" description="Helical" evidence="3">
    <location>
        <begin position="767"/>
        <end position="789"/>
    </location>
</feature>
<feature type="compositionally biased region" description="Acidic residues" evidence="2">
    <location>
        <begin position="1"/>
        <end position="15"/>
    </location>
</feature>
<keyword evidence="3" id="KW-1133">Transmembrane helix</keyword>
<evidence type="ECO:0000313" key="4">
    <source>
        <dbReference type="Proteomes" id="UP000050741"/>
    </source>
</evidence>
<feature type="region of interest" description="Disordered" evidence="2">
    <location>
        <begin position="103"/>
        <end position="201"/>
    </location>
</feature>
<dbReference type="PANTHER" id="PTHR22907:SF46">
    <property type="entry name" value="ZP DOMAIN-CONTAINING PROTEIN"/>
    <property type="match status" value="1"/>
</dbReference>
<dbReference type="WBParaSite" id="GPLIN_001353600">
    <property type="protein sequence ID" value="GPLIN_001353600"/>
    <property type="gene ID" value="GPLIN_001353600"/>
</dbReference>
<feature type="compositionally biased region" description="Polar residues" evidence="2">
    <location>
        <begin position="57"/>
        <end position="78"/>
    </location>
</feature>
<protein>
    <submittedName>
        <fullName evidence="5">ZP domain-containing protein</fullName>
    </submittedName>
</protein>
<dbReference type="PANTHER" id="PTHR22907">
    <property type="entry name" value="GH04558P"/>
    <property type="match status" value="1"/>
</dbReference>
<dbReference type="InterPro" id="IPR051962">
    <property type="entry name" value="Cuticlin"/>
</dbReference>
<dbReference type="Proteomes" id="UP000050741">
    <property type="component" value="Unassembled WGS sequence"/>
</dbReference>
<name>A0A183CKY0_GLOPA</name>
<feature type="compositionally biased region" description="Low complexity" evidence="2">
    <location>
        <begin position="79"/>
        <end position="90"/>
    </location>
</feature>
<feature type="compositionally biased region" description="Basic residues" evidence="2">
    <location>
        <begin position="105"/>
        <end position="116"/>
    </location>
</feature>
<organism evidence="4 5">
    <name type="scientific">Globodera pallida</name>
    <name type="common">Potato cyst nematode worm</name>
    <name type="synonym">Heterodera pallida</name>
    <dbReference type="NCBI Taxonomy" id="36090"/>
    <lineage>
        <taxon>Eukaryota</taxon>
        <taxon>Metazoa</taxon>
        <taxon>Ecdysozoa</taxon>
        <taxon>Nematoda</taxon>
        <taxon>Chromadorea</taxon>
        <taxon>Rhabditida</taxon>
        <taxon>Tylenchina</taxon>
        <taxon>Tylenchomorpha</taxon>
        <taxon>Tylenchoidea</taxon>
        <taxon>Heteroderidae</taxon>
        <taxon>Heteroderinae</taxon>
        <taxon>Globodera</taxon>
    </lineage>
</organism>
<dbReference type="AlphaFoldDB" id="A0A183CKY0"/>
<evidence type="ECO:0000313" key="5">
    <source>
        <dbReference type="WBParaSite" id="GPLIN_001353600"/>
    </source>
</evidence>
<sequence length="842" mass="91631">MSEERDYADDEEEQETTSISIEMNGEEAKAEERLLVGGHNGTNERMDGGGVNLVEELSSTSSGRTTTPVATDASNSMEQQQQFSAQQKKTTTTLKALTALVPSKVHLRPPNKRRKSAFVIRKKEFVSDASAAPSIAPTDGPTPPAPPTTQQKQRHQFRALSDHRHSKTAARTFASGRYEPPAQRPPMLPRMPSRQPDDSSDLLAPKRFLLPSPQAPFSSPAGHQYAPLWSPAGAAFAVPSSPAAHVSGIAYYAPNSDGHGEDADANSGVHYEQKKAPVLLIGAFPPSAKVRPFLSPSPAFSSQYSPPNAPLAGKYYPPATSPPSQTFPDKIPSKLPEFATQTQRNIPAEFAETPPISLRFPPQSETTAAPTMPPAYSRLPHFPTLTSARPAEFTVPPPPPSGHFIPGRPYQPSRGGGGSSTMTAPTVPKNECDETDILPPASLPQPTEAPRATVPNRAVGRARIICKENGMEFALRTVFPFTGQIFAHDKKRIAGQQHINISFSFAECGVRNQRDRFATAMEQFHVQIVVMFQQQNGTSNVQSFFVQCGQQNIAQREKHPPMARHIEEALEELHIVPIELEQKAPLPIPTMRFLSDVHGGGADGAEVDGQLQIGQSLRVEFALQPETEAFGFLVRNCVVRDAVRGVEHEVIDRWGIVRQNAPQVPSAALPSVAAAAAMALAAAPQPHLTTSSQAAHSNNLSSALLILHQQQQLREQQQQQGPLNCSNSLGTRLLPMAQMSNDQLDAIINTVMTSIRLMFTTWNAHSLWHIVLMNIALLFTILLAALSLLVEFSFDLFNFLIEWLVFLTTLYICWPTLSTNGCPFNGLTAPSPLSTVDEGDNS</sequence>
<keyword evidence="3" id="KW-0812">Transmembrane</keyword>
<evidence type="ECO:0000256" key="3">
    <source>
        <dbReference type="SAM" id="Phobius"/>
    </source>
</evidence>